<dbReference type="AlphaFoldDB" id="A0A6M1LWL1"/>
<organism evidence="2 3">
    <name type="scientific">Falsiroseomonas algicola</name>
    <dbReference type="NCBI Taxonomy" id="2716930"/>
    <lineage>
        <taxon>Bacteria</taxon>
        <taxon>Pseudomonadati</taxon>
        <taxon>Pseudomonadota</taxon>
        <taxon>Alphaproteobacteria</taxon>
        <taxon>Acetobacterales</taxon>
        <taxon>Roseomonadaceae</taxon>
        <taxon>Falsiroseomonas</taxon>
    </lineage>
</organism>
<dbReference type="EMBL" id="JAAIKB010000020">
    <property type="protein sequence ID" value="NGM23864.1"/>
    <property type="molecule type" value="Genomic_DNA"/>
</dbReference>
<dbReference type="Pfam" id="PF06776">
    <property type="entry name" value="IalB"/>
    <property type="match status" value="1"/>
</dbReference>
<keyword evidence="3" id="KW-1185">Reference proteome</keyword>
<gene>
    <name evidence="2" type="ORF">G3576_27915</name>
</gene>
<evidence type="ECO:0000256" key="1">
    <source>
        <dbReference type="SAM" id="SignalP"/>
    </source>
</evidence>
<accession>A0A6M1LWL1</accession>
<dbReference type="InterPro" id="IPR010642">
    <property type="entry name" value="Invasion_prot_B"/>
</dbReference>
<evidence type="ECO:0000313" key="3">
    <source>
        <dbReference type="Proteomes" id="UP000475385"/>
    </source>
</evidence>
<protein>
    <recommendedName>
        <fullName evidence="4">Invasion associated locus B family protein</fullName>
    </recommendedName>
</protein>
<name>A0A6M1LWL1_9PROT</name>
<dbReference type="Gene3D" id="2.60.40.1880">
    <property type="entry name" value="Invasion associated locus B (IalB) protein"/>
    <property type="match status" value="1"/>
</dbReference>
<evidence type="ECO:0008006" key="4">
    <source>
        <dbReference type="Google" id="ProtNLM"/>
    </source>
</evidence>
<keyword evidence="1" id="KW-0732">Signal</keyword>
<feature type="signal peptide" evidence="1">
    <location>
        <begin position="1"/>
        <end position="19"/>
    </location>
</feature>
<evidence type="ECO:0000313" key="2">
    <source>
        <dbReference type="EMBL" id="NGM23864.1"/>
    </source>
</evidence>
<feature type="chain" id="PRO_5027079332" description="Invasion associated locus B family protein" evidence="1">
    <location>
        <begin position="20"/>
        <end position="177"/>
    </location>
</feature>
<reference evidence="2 3" key="1">
    <citation type="submission" date="2020-03" db="EMBL/GenBank/DDBJ databases">
        <title>Roseomonas stagni sp. nov., isolated from pond water in Japan.</title>
        <authorList>
            <person name="Furuhata K."/>
            <person name="Miyamoto H."/>
            <person name="Goto K."/>
        </authorList>
    </citation>
    <scope>NUCLEOTIDE SEQUENCE [LARGE SCALE GENOMIC DNA]</scope>
    <source>
        <strain evidence="2 3">PeD5</strain>
    </source>
</reference>
<dbReference type="Proteomes" id="UP000475385">
    <property type="component" value="Unassembled WGS sequence"/>
</dbReference>
<dbReference type="InterPro" id="IPR038696">
    <property type="entry name" value="IalB_sf"/>
</dbReference>
<sequence>MLRTALILAALAVPLAAVAQQRGTPAQPQRLGTHQSWTAATHQENGQKVCYAFARAARSENAPANRQTVTLTITHRPGGRDQVAISVGYPYPRQGEAVLSVGTTEFRSYGVVQSSAFFQNGQSLVSAFRGGRDAVVRSPGPPGRPTVTDTFPLAGFSAAYDAINRECPASGAPAGRR</sequence>
<proteinExistence type="predicted"/>
<comment type="caution">
    <text evidence="2">The sequence shown here is derived from an EMBL/GenBank/DDBJ whole genome shotgun (WGS) entry which is preliminary data.</text>
</comment>
<dbReference type="RefSeq" id="WP_164697777.1">
    <property type="nucleotide sequence ID" value="NZ_JAAIKB010000020.1"/>
</dbReference>